<evidence type="ECO:0000313" key="9">
    <source>
        <dbReference type="Proteomes" id="UP001053296"/>
    </source>
</evidence>
<dbReference type="Pfam" id="PF04029">
    <property type="entry name" value="2-ph_phosp"/>
    <property type="match status" value="1"/>
</dbReference>
<comment type="similarity">
    <text evidence="2">Belongs to the ComB family.</text>
</comment>
<proteinExistence type="inferred from homology"/>
<gene>
    <name evidence="8" type="ORF">PSDVSF_08580</name>
</gene>
<evidence type="ECO:0000256" key="2">
    <source>
        <dbReference type="ARBA" id="ARBA00009997"/>
    </source>
</evidence>
<keyword evidence="9" id="KW-1185">Reference proteome</keyword>
<evidence type="ECO:0000313" key="8">
    <source>
        <dbReference type="EMBL" id="BCS87616.1"/>
    </source>
</evidence>
<sequence length="234" mass="25233">MIVNVVECLAQAERAKGLAVIIDVFRSSTVACYAFDKGVGAYYAVDSLDRAKELASDKSGLVIGEKRGVPVEAFDLKNSPTLLKDVDLTGETLIHSTNAGTKGMALCNADQVLTGSFVNAQATVEYIRQQDPELVTLVAMGAGGTMRAQEDMMCAMYIKNALEEYPNSFDTLKSFLAGVDSAEMFFDDARTDAPENDFEMCMDLDLFDFVIKAESVSEGVVQLNMISVAIGETA</sequence>
<comment type="cofactor">
    <cofactor evidence="1">
        <name>Mg(2+)</name>
        <dbReference type="ChEBI" id="CHEBI:18420"/>
    </cofactor>
</comment>
<dbReference type="Proteomes" id="UP001053296">
    <property type="component" value="Chromosome"/>
</dbReference>
<dbReference type="RefSeq" id="WP_229594046.1">
    <property type="nucleotide sequence ID" value="NZ_AP024485.1"/>
</dbReference>
<keyword evidence="6" id="KW-0460">Magnesium</keyword>
<organism evidence="8 9">
    <name type="scientific">Pseudodesulfovibrio sediminis</name>
    <dbReference type="NCBI Taxonomy" id="2810563"/>
    <lineage>
        <taxon>Bacteria</taxon>
        <taxon>Pseudomonadati</taxon>
        <taxon>Thermodesulfobacteriota</taxon>
        <taxon>Desulfovibrionia</taxon>
        <taxon>Desulfovibrionales</taxon>
        <taxon>Desulfovibrionaceae</taxon>
    </lineage>
</organism>
<evidence type="ECO:0000256" key="1">
    <source>
        <dbReference type="ARBA" id="ARBA00001946"/>
    </source>
</evidence>
<dbReference type="Gene3D" id="3.90.1560.10">
    <property type="entry name" value="ComB-like"/>
    <property type="match status" value="1"/>
</dbReference>
<evidence type="ECO:0000256" key="3">
    <source>
        <dbReference type="ARBA" id="ARBA00012953"/>
    </source>
</evidence>
<accession>A0ABN6EN66</accession>
<evidence type="ECO:0000256" key="6">
    <source>
        <dbReference type="ARBA" id="ARBA00022842"/>
    </source>
</evidence>
<keyword evidence="5" id="KW-0378">Hydrolase</keyword>
<dbReference type="InterPro" id="IPR005238">
    <property type="entry name" value="ComB-like"/>
</dbReference>
<dbReference type="SUPFAM" id="SSF142823">
    <property type="entry name" value="ComB-like"/>
    <property type="match status" value="1"/>
</dbReference>
<comment type="catalytic activity">
    <reaction evidence="7">
        <text>(2R)-O-phospho-3-sulfolactate + H2O = (2R)-3-sulfolactate + phosphate</text>
        <dbReference type="Rhea" id="RHEA:23416"/>
        <dbReference type="ChEBI" id="CHEBI:15377"/>
        <dbReference type="ChEBI" id="CHEBI:15597"/>
        <dbReference type="ChEBI" id="CHEBI:43474"/>
        <dbReference type="ChEBI" id="CHEBI:58738"/>
        <dbReference type="EC" id="3.1.3.71"/>
    </reaction>
</comment>
<reference evidence="8" key="1">
    <citation type="journal article" date="2022" name="Arch. Microbiol.">
        <title>Pseudodesulfovibrio sediminis sp. nov., a mesophilic and neutrophilic sulfate-reducing bacterium isolated from sediment of a brackish lake.</title>
        <authorList>
            <person name="Takahashi A."/>
            <person name="Kojima H."/>
            <person name="Watanabe M."/>
            <person name="Fukui M."/>
        </authorList>
    </citation>
    <scope>NUCLEOTIDE SEQUENCE</scope>
    <source>
        <strain evidence="8">SF6</strain>
    </source>
</reference>
<dbReference type="EMBL" id="AP024485">
    <property type="protein sequence ID" value="BCS87616.1"/>
    <property type="molecule type" value="Genomic_DNA"/>
</dbReference>
<dbReference type="PANTHER" id="PTHR37311">
    <property type="entry name" value="2-PHOSPHOSULFOLACTATE PHOSPHATASE-RELATED"/>
    <property type="match status" value="1"/>
</dbReference>
<evidence type="ECO:0000256" key="7">
    <source>
        <dbReference type="ARBA" id="ARBA00033711"/>
    </source>
</evidence>
<evidence type="ECO:0000256" key="4">
    <source>
        <dbReference type="ARBA" id="ARBA00021948"/>
    </source>
</evidence>
<dbReference type="InterPro" id="IPR036702">
    <property type="entry name" value="ComB-like_sf"/>
</dbReference>
<evidence type="ECO:0000256" key="5">
    <source>
        <dbReference type="ARBA" id="ARBA00022801"/>
    </source>
</evidence>
<dbReference type="PANTHER" id="PTHR37311:SF1">
    <property type="entry name" value="2-PHOSPHOSULFOLACTATE PHOSPHATASE-RELATED"/>
    <property type="match status" value="1"/>
</dbReference>
<dbReference type="EC" id="3.1.3.71" evidence="3"/>
<name>A0ABN6EN66_9BACT</name>
<protein>
    <recommendedName>
        <fullName evidence="4">Probable 2-phosphosulfolactate phosphatase</fullName>
        <ecNumber evidence="3">3.1.3.71</ecNumber>
    </recommendedName>
</protein>